<sequence>MEDLSLLIMVLQEKLKTNIIDLFRNNAGYYILDPAIFILDLNYRDSRVSIQNKSIE</sequence>
<keyword evidence="2" id="KW-1185">Reference proteome</keyword>
<evidence type="ECO:0000313" key="2">
    <source>
        <dbReference type="Proteomes" id="UP000824633"/>
    </source>
</evidence>
<organism evidence="1 2">
    <name type="scientific">Clostridium gelidum</name>
    <dbReference type="NCBI Taxonomy" id="704125"/>
    <lineage>
        <taxon>Bacteria</taxon>
        <taxon>Bacillati</taxon>
        <taxon>Bacillota</taxon>
        <taxon>Clostridia</taxon>
        <taxon>Eubacteriales</taxon>
        <taxon>Clostridiaceae</taxon>
        <taxon>Clostridium</taxon>
    </lineage>
</organism>
<evidence type="ECO:0000313" key="1">
    <source>
        <dbReference type="EMBL" id="BCZ45973.1"/>
    </source>
</evidence>
<gene>
    <name evidence="1" type="ORF">psyc5s11_20400</name>
</gene>
<dbReference type="Proteomes" id="UP000824633">
    <property type="component" value="Chromosome"/>
</dbReference>
<dbReference type="EMBL" id="AP024849">
    <property type="protein sequence ID" value="BCZ45973.1"/>
    <property type="molecule type" value="Genomic_DNA"/>
</dbReference>
<protein>
    <submittedName>
        <fullName evidence="1">Uncharacterized protein</fullName>
    </submittedName>
</protein>
<accession>A0ABM7T232</accession>
<name>A0ABM7T232_9CLOT</name>
<proteinExistence type="predicted"/>
<reference evidence="2" key="1">
    <citation type="submission" date="2021-07" db="EMBL/GenBank/DDBJ databases">
        <title>Complete genome sequencing of a Clostridium isolate.</title>
        <authorList>
            <person name="Ueki A."/>
            <person name="Tonouchi A."/>
        </authorList>
    </citation>
    <scope>NUCLEOTIDE SEQUENCE [LARGE SCALE GENOMIC DNA]</scope>
    <source>
        <strain evidence="2">C5S11</strain>
    </source>
</reference>